<accession>A0ABD3TLQ0</accession>
<proteinExistence type="predicted"/>
<evidence type="ECO:0000313" key="2">
    <source>
        <dbReference type="EMBL" id="KAL3837687.1"/>
    </source>
</evidence>
<dbReference type="Gene3D" id="2.60.40.150">
    <property type="entry name" value="C2 domain"/>
    <property type="match status" value="1"/>
</dbReference>
<keyword evidence="3" id="KW-1185">Reference proteome</keyword>
<organism evidence="2 3">
    <name type="scientific">Penstemon smallii</name>
    <dbReference type="NCBI Taxonomy" id="265156"/>
    <lineage>
        <taxon>Eukaryota</taxon>
        <taxon>Viridiplantae</taxon>
        <taxon>Streptophyta</taxon>
        <taxon>Embryophyta</taxon>
        <taxon>Tracheophyta</taxon>
        <taxon>Spermatophyta</taxon>
        <taxon>Magnoliopsida</taxon>
        <taxon>eudicotyledons</taxon>
        <taxon>Gunneridae</taxon>
        <taxon>Pentapetalae</taxon>
        <taxon>asterids</taxon>
        <taxon>lamiids</taxon>
        <taxon>Lamiales</taxon>
        <taxon>Plantaginaceae</taxon>
        <taxon>Cheloneae</taxon>
        <taxon>Penstemon</taxon>
    </lineage>
</organism>
<sequence>MASPYEIEVTITSAKDLKNVNWRSGKLKPYAVVWIDPDKKCSTRVDEQGDTSPYWDEKLTVPFNSPIHESTLHIDIVHVGTAEGTKPLIGSAKLRLNDVVDDVGLGNCAELVLDLKRPSGRPQGKLDVKVIVREHRYRAPEPYYPHPYGVPPPGIRDYAPPPPPVPYGNRYGGSPPYGAPSAPSAGYPGYGAPGSYGQAGYGQGSYVGQQQGFVVEEEKKKSKFGGMGTGLAVGAVAGALGGLALAEGFDALEDKIEDDVAERVEDDEYYDGDDF</sequence>
<dbReference type="SUPFAM" id="SSF49562">
    <property type="entry name" value="C2 domain (Calcium/lipid-binding domain, CaLB)"/>
    <property type="match status" value="1"/>
</dbReference>
<dbReference type="PANTHER" id="PTHR32246:SF20">
    <property type="entry name" value="CALCIUM-DEPENDENT LIPID-BINDING (CALB DOMAIN) FAMILY PROTEIN"/>
    <property type="match status" value="1"/>
</dbReference>
<dbReference type="Pfam" id="PF00168">
    <property type="entry name" value="C2"/>
    <property type="match status" value="1"/>
</dbReference>
<gene>
    <name evidence="2" type="ORF">ACJIZ3_022278</name>
</gene>
<dbReference type="SMART" id="SM00239">
    <property type="entry name" value="C2"/>
    <property type="match status" value="1"/>
</dbReference>
<dbReference type="Proteomes" id="UP001634393">
    <property type="component" value="Unassembled WGS sequence"/>
</dbReference>
<protein>
    <recommendedName>
        <fullName evidence="1">C2 domain-containing protein</fullName>
    </recommendedName>
</protein>
<dbReference type="PROSITE" id="PS50004">
    <property type="entry name" value="C2"/>
    <property type="match status" value="1"/>
</dbReference>
<dbReference type="InterPro" id="IPR035892">
    <property type="entry name" value="C2_domain_sf"/>
</dbReference>
<dbReference type="InterPro" id="IPR044750">
    <property type="entry name" value="C2_SRC2/BAP"/>
</dbReference>
<dbReference type="AlphaFoldDB" id="A0ABD3TLQ0"/>
<comment type="caution">
    <text evidence="2">The sequence shown here is derived from an EMBL/GenBank/DDBJ whole genome shotgun (WGS) entry which is preliminary data.</text>
</comment>
<dbReference type="CDD" id="cd04051">
    <property type="entry name" value="C2_SRC2_like"/>
    <property type="match status" value="1"/>
</dbReference>
<dbReference type="PANTHER" id="PTHR32246">
    <property type="entry name" value="INGRESSION PROTEIN FIC1"/>
    <property type="match status" value="1"/>
</dbReference>
<name>A0ABD3TLQ0_9LAMI</name>
<dbReference type="InterPro" id="IPR000008">
    <property type="entry name" value="C2_dom"/>
</dbReference>
<evidence type="ECO:0000313" key="3">
    <source>
        <dbReference type="Proteomes" id="UP001634393"/>
    </source>
</evidence>
<reference evidence="2 3" key="1">
    <citation type="submission" date="2024-12" db="EMBL/GenBank/DDBJ databases">
        <title>The unique morphological basis and parallel evolutionary history of personate flowers in Penstemon.</title>
        <authorList>
            <person name="Depatie T.H."/>
            <person name="Wessinger C.A."/>
        </authorList>
    </citation>
    <scope>NUCLEOTIDE SEQUENCE [LARGE SCALE GENOMIC DNA]</scope>
    <source>
        <strain evidence="2">WTNN_2</strain>
        <tissue evidence="2">Leaf</tissue>
    </source>
</reference>
<feature type="domain" description="C2" evidence="1">
    <location>
        <begin position="1"/>
        <end position="109"/>
    </location>
</feature>
<evidence type="ECO:0000259" key="1">
    <source>
        <dbReference type="PROSITE" id="PS50004"/>
    </source>
</evidence>
<dbReference type="EMBL" id="JBJXBP010000003">
    <property type="protein sequence ID" value="KAL3837687.1"/>
    <property type="molecule type" value="Genomic_DNA"/>
</dbReference>